<gene>
    <name evidence="1" type="ORF">NDU88_001784</name>
</gene>
<proteinExistence type="predicted"/>
<organism evidence="1 2">
    <name type="scientific">Pleurodeles waltl</name>
    <name type="common">Iberian ribbed newt</name>
    <dbReference type="NCBI Taxonomy" id="8319"/>
    <lineage>
        <taxon>Eukaryota</taxon>
        <taxon>Metazoa</taxon>
        <taxon>Chordata</taxon>
        <taxon>Craniata</taxon>
        <taxon>Vertebrata</taxon>
        <taxon>Euteleostomi</taxon>
        <taxon>Amphibia</taxon>
        <taxon>Batrachia</taxon>
        <taxon>Caudata</taxon>
        <taxon>Salamandroidea</taxon>
        <taxon>Salamandridae</taxon>
        <taxon>Pleurodelinae</taxon>
        <taxon>Pleurodeles</taxon>
    </lineage>
</organism>
<reference evidence="1" key="1">
    <citation type="journal article" date="2022" name="bioRxiv">
        <title>Sequencing and chromosome-scale assembly of the giantPleurodeles waltlgenome.</title>
        <authorList>
            <person name="Brown T."/>
            <person name="Elewa A."/>
            <person name="Iarovenko S."/>
            <person name="Subramanian E."/>
            <person name="Araus A.J."/>
            <person name="Petzold A."/>
            <person name="Susuki M."/>
            <person name="Suzuki K.-i.T."/>
            <person name="Hayashi T."/>
            <person name="Toyoda A."/>
            <person name="Oliveira C."/>
            <person name="Osipova E."/>
            <person name="Leigh N.D."/>
            <person name="Simon A."/>
            <person name="Yun M.H."/>
        </authorList>
    </citation>
    <scope>NUCLEOTIDE SEQUENCE</scope>
    <source>
        <strain evidence="1">20211129_DDA</strain>
        <tissue evidence="1">Liver</tissue>
    </source>
</reference>
<protein>
    <submittedName>
        <fullName evidence="1">Uncharacterized protein</fullName>
    </submittedName>
</protein>
<dbReference type="Proteomes" id="UP001066276">
    <property type="component" value="Chromosome 7"/>
</dbReference>
<name>A0AAV7PC69_PLEWA</name>
<sequence>MSEVMKVKAALALLKQAGRMDLVHEEALASGCPARRASAGVAAAVAACFASALVPACRVVRAGRTFCRRLALALSGQALPHPHVRLKVGVREDLRMWPTFLESFNGIPLKVWRDCDWDVQLFPAQRDQRGLVCIWTVAGAPKNGRTTGRMWAIELRFWSFFR</sequence>
<evidence type="ECO:0000313" key="1">
    <source>
        <dbReference type="EMBL" id="KAJ1123313.1"/>
    </source>
</evidence>
<accession>A0AAV7PC69</accession>
<keyword evidence="2" id="KW-1185">Reference proteome</keyword>
<evidence type="ECO:0000313" key="2">
    <source>
        <dbReference type="Proteomes" id="UP001066276"/>
    </source>
</evidence>
<dbReference type="AlphaFoldDB" id="A0AAV7PC69"/>
<comment type="caution">
    <text evidence="1">The sequence shown here is derived from an EMBL/GenBank/DDBJ whole genome shotgun (WGS) entry which is preliminary data.</text>
</comment>
<dbReference type="EMBL" id="JANPWB010000011">
    <property type="protein sequence ID" value="KAJ1123313.1"/>
    <property type="molecule type" value="Genomic_DNA"/>
</dbReference>